<evidence type="ECO:0000313" key="3">
    <source>
        <dbReference type="EMBL" id="KAG2892767.1"/>
    </source>
</evidence>
<sequence>MSLKDLAPANTKRARESAARSLLKFVGDQGVTWEYLEGCMQRENAALIIAAVVDKFGMYLAFKEGRKRQLLARHAVMQYYRQAKNWLMEKFP</sequence>
<dbReference type="Proteomes" id="UP000251314">
    <property type="component" value="Unassembled WGS sequence"/>
</dbReference>
<reference evidence="5" key="2">
    <citation type="submission" date="2018-05" db="EMBL/GenBank/DDBJ databases">
        <title>Effector identification in a new, highly contiguous assembly of the strawberry crown rot pathogen Phytophthora cactorum.</title>
        <authorList>
            <person name="Armitage A.D."/>
            <person name="Nellist C.F."/>
            <person name="Bates H."/>
            <person name="Vickerstaff R.J."/>
            <person name="Harrison R.J."/>
        </authorList>
    </citation>
    <scope>NUCLEOTIDE SEQUENCE</scope>
    <source>
        <strain evidence="1">15-7</strain>
        <strain evidence="2">4032</strain>
        <strain evidence="3">4040</strain>
        <strain evidence="4">P415</strain>
        <strain evidence="5">P421</strain>
    </source>
</reference>
<dbReference type="VEuPathDB" id="FungiDB:PC110_g14250"/>
<organism evidence="6 7">
    <name type="scientific">Phytophthora cactorum</name>
    <dbReference type="NCBI Taxonomy" id="29920"/>
    <lineage>
        <taxon>Eukaryota</taxon>
        <taxon>Sar</taxon>
        <taxon>Stramenopiles</taxon>
        <taxon>Oomycota</taxon>
        <taxon>Peronosporomycetes</taxon>
        <taxon>Peronosporales</taxon>
        <taxon>Peronosporaceae</taxon>
        <taxon>Phytophthora</taxon>
    </lineage>
</organism>
<evidence type="ECO:0000313" key="2">
    <source>
        <dbReference type="EMBL" id="KAG2889780.1"/>
    </source>
</evidence>
<dbReference type="EMBL" id="RCML01001887">
    <property type="protein sequence ID" value="KAG2959897.1"/>
    <property type="molecule type" value="Genomic_DNA"/>
</dbReference>
<dbReference type="EMBL" id="MJFZ01000431">
    <property type="protein sequence ID" value="RAW29383.1"/>
    <property type="molecule type" value="Genomic_DNA"/>
</dbReference>
<accession>A0A329RXE0</accession>
<evidence type="ECO:0000313" key="4">
    <source>
        <dbReference type="EMBL" id="KAG2959897.1"/>
    </source>
</evidence>
<dbReference type="Proteomes" id="UP000774804">
    <property type="component" value="Unassembled WGS sequence"/>
</dbReference>
<dbReference type="EMBL" id="RCMG01000464">
    <property type="protein sequence ID" value="KAG2853768.1"/>
    <property type="molecule type" value="Genomic_DNA"/>
</dbReference>
<reference evidence="6 7" key="1">
    <citation type="submission" date="2018-01" db="EMBL/GenBank/DDBJ databases">
        <title>Draft genome of the strawberry crown rot pathogen Phytophthora cactorum.</title>
        <authorList>
            <person name="Armitage A.D."/>
            <person name="Lysoe E."/>
            <person name="Nellist C.F."/>
            <person name="Harrison R.J."/>
            <person name="Brurberg M.B."/>
        </authorList>
    </citation>
    <scope>NUCLEOTIDE SEQUENCE [LARGE SCALE GENOMIC DNA]</scope>
    <source>
        <strain evidence="6 7">10300</strain>
    </source>
</reference>
<dbReference type="Proteomes" id="UP000736787">
    <property type="component" value="Unassembled WGS sequence"/>
</dbReference>
<evidence type="ECO:0000313" key="6">
    <source>
        <dbReference type="EMBL" id="RAW29383.1"/>
    </source>
</evidence>
<gene>
    <name evidence="6" type="ORF">PC110_g14250</name>
    <name evidence="1" type="ORF">PC113_g13891</name>
    <name evidence="2" type="ORF">PC115_g19650</name>
    <name evidence="3" type="ORF">PC117_g23947</name>
    <name evidence="4" type="ORF">PC118_g22786</name>
    <name evidence="5" type="ORF">PC129_g22322</name>
</gene>
<evidence type="ECO:0000313" key="1">
    <source>
        <dbReference type="EMBL" id="KAG2853768.1"/>
    </source>
</evidence>
<dbReference type="EMBL" id="RCMV01002038">
    <property type="protein sequence ID" value="KAG3204912.1"/>
    <property type="molecule type" value="Genomic_DNA"/>
</dbReference>
<name>A0A329RXE0_9STRA</name>
<keyword evidence="7" id="KW-1185">Reference proteome</keyword>
<dbReference type="OrthoDB" id="110976at2759"/>
<dbReference type="EMBL" id="RCMK01001520">
    <property type="protein sequence ID" value="KAG2892767.1"/>
    <property type="molecule type" value="Genomic_DNA"/>
</dbReference>
<evidence type="ECO:0000313" key="5">
    <source>
        <dbReference type="EMBL" id="KAG3204912.1"/>
    </source>
</evidence>
<dbReference type="Proteomes" id="UP000697107">
    <property type="component" value="Unassembled WGS sequence"/>
</dbReference>
<evidence type="ECO:0000313" key="7">
    <source>
        <dbReference type="Proteomes" id="UP000251314"/>
    </source>
</evidence>
<dbReference type="Proteomes" id="UP000735874">
    <property type="component" value="Unassembled WGS sequence"/>
</dbReference>
<dbReference type="Proteomes" id="UP000760860">
    <property type="component" value="Unassembled WGS sequence"/>
</dbReference>
<dbReference type="AlphaFoldDB" id="A0A329RXE0"/>
<dbReference type="EMBL" id="RCMI01001143">
    <property type="protein sequence ID" value="KAG2889780.1"/>
    <property type="molecule type" value="Genomic_DNA"/>
</dbReference>
<proteinExistence type="predicted"/>
<comment type="caution">
    <text evidence="6">The sequence shown here is derived from an EMBL/GenBank/DDBJ whole genome shotgun (WGS) entry which is preliminary data.</text>
</comment>
<protein>
    <submittedName>
        <fullName evidence="6">Uncharacterized protein</fullName>
    </submittedName>
</protein>
<dbReference type="STRING" id="29920.A0A329RXE0"/>